<dbReference type="AlphaFoldDB" id="A0A4R8FL40"/>
<sequence>MKSSLSAVLCAALALSACGTVRESRINPFNWFRSSTEAETTETQVRTAKDEDPRALVDQVVEMSVDRAPGGAIVTATGLPVRQGFWNAELVRAETDADAPTDTLVYDFRIASPGTATPVGTEPSRLVTAALFLSDQDLEGIRTIMVRGAQNQRQARR</sequence>
<keyword evidence="4" id="KW-1185">Reference proteome</keyword>
<comment type="caution">
    <text evidence="2">The sequence shown here is derived from an EMBL/GenBank/DDBJ whole genome shotgun (WGS) entry which is preliminary data.</text>
</comment>
<dbReference type="Proteomes" id="UP000295484">
    <property type="component" value="Unassembled WGS sequence"/>
</dbReference>
<proteinExistence type="predicted"/>
<dbReference type="RefSeq" id="WP_075785800.1">
    <property type="nucleotide sequence ID" value="NZ_JAESIL010000063.1"/>
</dbReference>
<dbReference type="EMBL" id="JAESIL010000063">
    <property type="protein sequence ID" value="MBL3579298.1"/>
    <property type="molecule type" value="Genomic_DNA"/>
</dbReference>
<accession>A0A4R8FL40</accession>
<evidence type="ECO:0000313" key="2">
    <source>
        <dbReference type="EMBL" id="TDX23757.1"/>
    </source>
</evidence>
<reference evidence="4" key="2">
    <citation type="submission" date="2021-01" db="EMBL/GenBank/DDBJ databases">
        <title>Draft genomes of Rhodovulum sulfidophilum.</title>
        <authorList>
            <person name="Guzman M.S."/>
        </authorList>
    </citation>
    <scope>NUCLEOTIDE SEQUENCE [LARGE SCALE GENOMIC DNA]</scope>
    <source>
        <strain evidence="4">AB19</strain>
    </source>
</reference>
<reference evidence="1" key="3">
    <citation type="submission" date="2021-01" db="EMBL/GenBank/DDBJ databases">
        <authorList>
            <person name="Guzman M.S."/>
        </authorList>
    </citation>
    <scope>NUCLEOTIDE SEQUENCE</scope>
    <source>
        <strain evidence="1">AB19</strain>
    </source>
</reference>
<dbReference type="Proteomes" id="UP000635853">
    <property type="component" value="Unassembled WGS sequence"/>
</dbReference>
<evidence type="ECO:0000313" key="4">
    <source>
        <dbReference type="Proteomes" id="UP000635853"/>
    </source>
</evidence>
<dbReference type="PROSITE" id="PS51257">
    <property type="entry name" value="PROKAR_LIPOPROTEIN"/>
    <property type="match status" value="1"/>
</dbReference>
<reference evidence="2 3" key="1">
    <citation type="submission" date="2019-03" db="EMBL/GenBank/DDBJ databases">
        <title>Genomic Encyclopedia of Type Strains, Phase IV (KMG-IV): sequencing the most valuable type-strain genomes for metagenomic binning, comparative biology and taxonomic classification.</title>
        <authorList>
            <person name="Goeker M."/>
        </authorList>
    </citation>
    <scope>NUCLEOTIDE SEQUENCE [LARGE SCALE GENOMIC DNA]</scope>
    <source>
        <strain evidence="2 3">JA181</strain>
    </source>
</reference>
<organism evidence="2 3">
    <name type="scientific">Rhodovulum visakhapatnamense</name>
    <dbReference type="NCBI Taxonomy" id="364297"/>
    <lineage>
        <taxon>Bacteria</taxon>
        <taxon>Pseudomonadati</taxon>
        <taxon>Pseudomonadota</taxon>
        <taxon>Alphaproteobacteria</taxon>
        <taxon>Rhodobacterales</taxon>
        <taxon>Paracoccaceae</taxon>
        <taxon>Rhodovulum</taxon>
    </lineage>
</organism>
<gene>
    <name evidence="2" type="ORF">EV657_12522</name>
    <name evidence="1" type="ORF">JMJ92_14190</name>
</gene>
<dbReference type="EMBL" id="SOEB01000025">
    <property type="protein sequence ID" value="TDX23757.1"/>
    <property type="molecule type" value="Genomic_DNA"/>
</dbReference>
<evidence type="ECO:0008006" key="5">
    <source>
        <dbReference type="Google" id="ProtNLM"/>
    </source>
</evidence>
<evidence type="ECO:0000313" key="1">
    <source>
        <dbReference type="EMBL" id="MBL3579298.1"/>
    </source>
</evidence>
<evidence type="ECO:0000313" key="3">
    <source>
        <dbReference type="Proteomes" id="UP000295484"/>
    </source>
</evidence>
<name>A0A4R8FL40_9RHOB</name>
<protein>
    <recommendedName>
        <fullName evidence="5">Lipoprotein</fullName>
    </recommendedName>
</protein>